<dbReference type="EMBL" id="MPKA01000139">
    <property type="protein sequence ID" value="OLU43898.1"/>
    <property type="molecule type" value="Genomic_DNA"/>
</dbReference>
<evidence type="ECO:0000256" key="6">
    <source>
        <dbReference type="ARBA" id="ARBA00023295"/>
    </source>
</evidence>
<evidence type="ECO:0000256" key="4">
    <source>
        <dbReference type="ARBA" id="ARBA00022729"/>
    </source>
</evidence>
<dbReference type="SUPFAM" id="SSF51445">
    <property type="entry name" value="(Trans)glycosidases"/>
    <property type="match status" value="1"/>
</dbReference>
<dbReference type="InterPro" id="IPR017853">
    <property type="entry name" value="GH"/>
</dbReference>
<sequence length="735" mass="82235">MKASHTFKTYKNPNGPTITSVEQPILEIDGLYFKDIDRSGILKPFSDWRLSAHERAQALVKELSLEEKLGQLFVTSRNPKTKEEEETDESGLLNESAVGENTIFAGYDIPGTTDSLLKDKMRNFILRYPLAPETIAAWIDQLQYVAEQDKHFIPALITSNSRNEHGKAVFGMNDAVGVFPSWPGTLGIGAAVLGSGYDLIDTFGKAIRKEWNAMGMKKGYMYMVDAVTDPRWQRIYGTFGESPEMIQEIAKRLVPAVQGKTDGLSEDGVALTIKHWSGGGARENGFDPHYKEGQWNVYATEDSLRTYHLPGFMPAIQNKVASIMPYYAKPAKQKSAPQFGLNGQKIEWIPVGFAFNKYFIQELLREEAGFKGYVNSDSGIIDNMGWGVEDLDRAERIALAINTGVDMISECYGVNYAKEAYERRTNDYYKNHPIPAGYTLEEITLSDEALDRAVTRTLKEKFELGVFENPYRNEEEAHDLVIDQNDFDAAMDVHRKSVVLLKNTNETLPLAANTKVYVEGFDQSEEATKKLTETLTKLYQDQKIELATTPEQADAIILVLSPSSGNYFSATKGLLEIDLCDGKIVKDFSEEGLPLETEHEETTIKNMARVMQIAKDAKAEGKKIIATVNITMPWILQNIEPYVDALLVGFDTYDQALLEVIYGKVSPVGKLPITLPKNDEVIAVDKKGVCISPNDVPGYVKDQYLPDSLKDENGKGYAYKDQEGNYYEFGFGLSY</sequence>
<dbReference type="GO" id="GO:0009251">
    <property type="term" value="P:glucan catabolic process"/>
    <property type="evidence" value="ECO:0007669"/>
    <property type="project" value="TreeGrafter"/>
</dbReference>
<dbReference type="InterPro" id="IPR036962">
    <property type="entry name" value="Glyco_hydro_3_N_sf"/>
</dbReference>
<feature type="domain" description="Glycoside hydrolase family 3 N-terminal" evidence="7">
    <location>
        <begin position="65"/>
        <end position="408"/>
    </location>
</feature>
<dbReference type="InterPro" id="IPR036881">
    <property type="entry name" value="Glyco_hydro_3_C_sf"/>
</dbReference>
<evidence type="ECO:0000313" key="9">
    <source>
        <dbReference type="EMBL" id="OLU43898.1"/>
    </source>
</evidence>
<keyword evidence="10" id="KW-1185">Reference proteome</keyword>
<organism evidence="9 10">
    <name type="scientific">Dubosiella newyorkensis</name>
    <dbReference type="NCBI Taxonomy" id="1862672"/>
    <lineage>
        <taxon>Bacteria</taxon>
        <taxon>Bacillati</taxon>
        <taxon>Bacillota</taxon>
        <taxon>Erysipelotrichia</taxon>
        <taxon>Erysipelotrichales</taxon>
        <taxon>Erysipelotrichaceae</taxon>
        <taxon>Dubosiella</taxon>
    </lineage>
</organism>
<dbReference type="STRING" id="1862672.BO225_11585"/>
<reference evidence="9 10" key="1">
    <citation type="submission" date="2016-11" db="EMBL/GenBank/DDBJ databases">
        <title>Description of two novel members of the family Erysipelotrichaceae: Ileibacterium lipovorans gen. nov., sp. nov. and Dubosiella newyorkensis, gen. nov., sp. nov.</title>
        <authorList>
            <person name="Cox L.M."/>
            <person name="Sohn J."/>
            <person name="Tyrrell K.L."/>
            <person name="Citron D.M."/>
            <person name="Lawson P.A."/>
            <person name="Patel N.B."/>
            <person name="Iizumi T."/>
            <person name="Perez-Perez G.I."/>
            <person name="Goldstein E.J."/>
            <person name="Blaser M.J."/>
        </authorList>
    </citation>
    <scope>NUCLEOTIDE SEQUENCE [LARGE SCALE GENOMIC DNA]</scope>
    <source>
        <strain evidence="9 10">NYU-BL-A4</strain>
    </source>
</reference>
<gene>
    <name evidence="9" type="ORF">BO225_11585</name>
</gene>
<comment type="caution">
    <text evidence="9">The sequence shown here is derived from an EMBL/GenBank/DDBJ whole genome shotgun (WGS) entry which is preliminary data.</text>
</comment>
<evidence type="ECO:0000259" key="7">
    <source>
        <dbReference type="Pfam" id="PF00933"/>
    </source>
</evidence>
<feature type="domain" description="Glycoside hydrolase family 3 C-terminal" evidence="8">
    <location>
        <begin position="498"/>
        <end position="735"/>
    </location>
</feature>
<proteinExistence type="inferred from homology"/>
<dbReference type="SUPFAM" id="SSF52279">
    <property type="entry name" value="Beta-D-glucan exohydrolase, C-terminal domain"/>
    <property type="match status" value="1"/>
</dbReference>
<evidence type="ECO:0000259" key="8">
    <source>
        <dbReference type="Pfam" id="PF01915"/>
    </source>
</evidence>
<evidence type="ECO:0000313" key="10">
    <source>
        <dbReference type="Proteomes" id="UP000186705"/>
    </source>
</evidence>
<accession>A0A1U7NJQ9</accession>
<dbReference type="GO" id="GO:0008422">
    <property type="term" value="F:beta-glucosidase activity"/>
    <property type="evidence" value="ECO:0007669"/>
    <property type="project" value="UniProtKB-EC"/>
</dbReference>
<dbReference type="GeneID" id="78276571"/>
<evidence type="ECO:0000256" key="1">
    <source>
        <dbReference type="ARBA" id="ARBA00000448"/>
    </source>
</evidence>
<dbReference type="PANTHER" id="PTHR30620:SF16">
    <property type="entry name" value="LYSOSOMAL BETA GLUCOSIDASE"/>
    <property type="match status" value="1"/>
</dbReference>
<dbReference type="InterPro" id="IPR001764">
    <property type="entry name" value="Glyco_hydro_3_N"/>
</dbReference>
<protein>
    <recommendedName>
        <fullName evidence="3">beta-glucosidase</fullName>
        <ecNumber evidence="3">3.2.1.21</ecNumber>
    </recommendedName>
</protein>
<dbReference type="RefSeq" id="WP_076342382.1">
    <property type="nucleotide sequence ID" value="NZ_JBGNFS010000013.1"/>
</dbReference>
<comment type="catalytic activity">
    <reaction evidence="1">
        <text>Hydrolysis of terminal, non-reducing beta-D-glucosyl residues with release of beta-D-glucose.</text>
        <dbReference type="EC" id="3.2.1.21"/>
    </reaction>
</comment>
<dbReference type="InterPro" id="IPR051915">
    <property type="entry name" value="Cellulose_Degrad_GH3"/>
</dbReference>
<comment type="similarity">
    <text evidence="2">Belongs to the glycosyl hydrolase 3 family.</text>
</comment>
<dbReference type="OrthoDB" id="9805821at2"/>
<dbReference type="Proteomes" id="UP000186705">
    <property type="component" value="Unassembled WGS sequence"/>
</dbReference>
<dbReference type="EC" id="3.2.1.21" evidence="3"/>
<dbReference type="InterPro" id="IPR002772">
    <property type="entry name" value="Glyco_hydro_3_C"/>
</dbReference>
<dbReference type="AlphaFoldDB" id="A0A1U7NJQ9"/>
<dbReference type="Pfam" id="PF00933">
    <property type="entry name" value="Glyco_hydro_3"/>
    <property type="match status" value="1"/>
</dbReference>
<name>A0A1U7NJQ9_9FIRM</name>
<keyword evidence="4" id="KW-0732">Signal</keyword>
<evidence type="ECO:0000256" key="3">
    <source>
        <dbReference type="ARBA" id="ARBA00012744"/>
    </source>
</evidence>
<evidence type="ECO:0000256" key="5">
    <source>
        <dbReference type="ARBA" id="ARBA00022801"/>
    </source>
</evidence>
<dbReference type="PANTHER" id="PTHR30620">
    <property type="entry name" value="PERIPLASMIC BETA-GLUCOSIDASE-RELATED"/>
    <property type="match status" value="1"/>
</dbReference>
<evidence type="ECO:0000256" key="2">
    <source>
        <dbReference type="ARBA" id="ARBA00005336"/>
    </source>
</evidence>
<keyword evidence="6" id="KW-0326">Glycosidase</keyword>
<dbReference type="Gene3D" id="3.40.50.1700">
    <property type="entry name" value="Glycoside hydrolase family 3 C-terminal domain"/>
    <property type="match status" value="1"/>
</dbReference>
<keyword evidence="5 9" id="KW-0378">Hydrolase</keyword>
<dbReference type="Pfam" id="PF01915">
    <property type="entry name" value="Glyco_hydro_3_C"/>
    <property type="match status" value="1"/>
</dbReference>
<dbReference type="Gene3D" id="3.20.20.300">
    <property type="entry name" value="Glycoside hydrolase, family 3, N-terminal domain"/>
    <property type="match status" value="1"/>
</dbReference>